<dbReference type="SUPFAM" id="SSF46785">
    <property type="entry name" value="Winged helix' DNA-binding domain"/>
    <property type="match status" value="1"/>
</dbReference>
<comment type="similarity">
    <text evidence="1">Belongs to the LysR transcriptional regulatory family.</text>
</comment>
<dbReference type="CDD" id="cd05466">
    <property type="entry name" value="PBP2_LTTR_substrate"/>
    <property type="match status" value="1"/>
</dbReference>
<evidence type="ECO:0000256" key="3">
    <source>
        <dbReference type="ARBA" id="ARBA00023125"/>
    </source>
</evidence>
<gene>
    <name evidence="6" type="ORF">F130042H8_31560</name>
</gene>
<accession>A0ABQ0B1F5</accession>
<dbReference type="InterPro" id="IPR036390">
    <property type="entry name" value="WH_DNA-bd_sf"/>
</dbReference>
<evidence type="ECO:0000256" key="1">
    <source>
        <dbReference type="ARBA" id="ARBA00009437"/>
    </source>
</evidence>
<keyword evidence="4" id="KW-0804">Transcription</keyword>
<dbReference type="PRINTS" id="PR00039">
    <property type="entry name" value="HTHLYSR"/>
</dbReference>
<proteinExistence type="inferred from homology"/>
<dbReference type="SUPFAM" id="SSF53850">
    <property type="entry name" value="Periplasmic binding protein-like II"/>
    <property type="match status" value="1"/>
</dbReference>
<evidence type="ECO:0000256" key="4">
    <source>
        <dbReference type="ARBA" id="ARBA00023163"/>
    </source>
</evidence>
<name>A0ABQ0B1F5_9FIRM</name>
<keyword evidence="3" id="KW-0238">DNA-binding</keyword>
<feature type="domain" description="HTH lysR-type" evidence="5">
    <location>
        <begin position="3"/>
        <end position="60"/>
    </location>
</feature>
<organism evidence="6 7">
    <name type="scientific">Enterocloster alcoholdehydrogenati</name>
    <dbReference type="NCBI Taxonomy" id="2547410"/>
    <lineage>
        <taxon>Bacteria</taxon>
        <taxon>Bacillati</taxon>
        <taxon>Bacillota</taxon>
        <taxon>Clostridia</taxon>
        <taxon>Lachnospirales</taxon>
        <taxon>Lachnospiraceae</taxon>
        <taxon>Enterocloster</taxon>
    </lineage>
</organism>
<dbReference type="PROSITE" id="PS50931">
    <property type="entry name" value="HTH_LYSR"/>
    <property type="match status" value="1"/>
</dbReference>
<dbReference type="Gene3D" id="3.40.190.290">
    <property type="match status" value="1"/>
</dbReference>
<comment type="caution">
    <text evidence="6">The sequence shown here is derived from an EMBL/GenBank/DDBJ whole genome shotgun (WGS) entry which is preliminary data.</text>
</comment>
<dbReference type="Proteomes" id="UP001600894">
    <property type="component" value="Unassembled WGS sequence"/>
</dbReference>
<evidence type="ECO:0000259" key="5">
    <source>
        <dbReference type="PROSITE" id="PS50931"/>
    </source>
</evidence>
<evidence type="ECO:0000313" key="7">
    <source>
        <dbReference type="Proteomes" id="UP001600894"/>
    </source>
</evidence>
<dbReference type="InterPro" id="IPR000847">
    <property type="entry name" value="LysR_HTH_N"/>
</dbReference>
<evidence type="ECO:0000313" key="6">
    <source>
        <dbReference type="EMBL" id="GAA6270096.1"/>
    </source>
</evidence>
<sequence>MGVDMKNMETFIQVAELCSFTKAAKKLGYSQSTVSFQIRQLEEDLKVQLLERINHTVALTEAGRKVLDYAHQLDRLTMNMKKELKPQPFITGHIRIAMADSLACWILQDHFEAFRRERPGITLKLMTASTQEMFRLLNQNEADLVYTLDQHFYNSDYIIADEEQIEAHFVAAPDFLPVSSRRVPVRELIQFPFLLTEKGMSYRRLMDEHLAQLSLEVRPVLEFGSADLLCRLVTQGAGISFLPDYVTEPALLEGRLIRLEVPDFAPQLWRQLLYHRDKWVSPAMQAVIGYFSGKSPAPDSRDSHMLS</sequence>
<keyword evidence="2" id="KW-0805">Transcription regulation</keyword>
<dbReference type="Pfam" id="PF03466">
    <property type="entry name" value="LysR_substrate"/>
    <property type="match status" value="1"/>
</dbReference>
<evidence type="ECO:0000256" key="2">
    <source>
        <dbReference type="ARBA" id="ARBA00023015"/>
    </source>
</evidence>
<dbReference type="PANTHER" id="PTHR30126">
    <property type="entry name" value="HTH-TYPE TRANSCRIPTIONAL REGULATOR"/>
    <property type="match status" value="1"/>
</dbReference>
<dbReference type="RefSeq" id="WP_176255418.1">
    <property type="nucleotide sequence ID" value="NZ_BAABXL010000001.1"/>
</dbReference>
<protein>
    <submittedName>
        <fullName evidence="6">LysR family transcriptional regulator</fullName>
    </submittedName>
</protein>
<dbReference type="Pfam" id="PF00126">
    <property type="entry name" value="HTH_1"/>
    <property type="match status" value="1"/>
</dbReference>
<dbReference type="InterPro" id="IPR005119">
    <property type="entry name" value="LysR_subst-bd"/>
</dbReference>
<dbReference type="InterPro" id="IPR036388">
    <property type="entry name" value="WH-like_DNA-bd_sf"/>
</dbReference>
<keyword evidence="7" id="KW-1185">Reference proteome</keyword>
<dbReference type="PANTHER" id="PTHR30126:SF100">
    <property type="entry name" value="LYSR-FAMILY TRANSCRIPTIONAL REGULATOR"/>
    <property type="match status" value="1"/>
</dbReference>
<dbReference type="EMBL" id="BAABXL010000001">
    <property type="protein sequence ID" value="GAA6270096.1"/>
    <property type="molecule type" value="Genomic_DNA"/>
</dbReference>
<dbReference type="Gene3D" id="1.10.10.10">
    <property type="entry name" value="Winged helix-like DNA-binding domain superfamily/Winged helix DNA-binding domain"/>
    <property type="match status" value="1"/>
</dbReference>
<reference evidence="6 7" key="1">
    <citation type="submission" date="2024-04" db="EMBL/GenBank/DDBJ databases">
        <title>Defined microbial consortia suppress multidrug-resistant proinflammatory Enterobacteriaceae via ecological control.</title>
        <authorList>
            <person name="Furuichi M."/>
            <person name="Kawaguchi T."/>
            <person name="Pust M."/>
            <person name="Yasuma K."/>
            <person name="Plichta D."/>
            <person name="Hasegawa N."/>
            <person name="Ohya T."/>
            <person name="Bhattarai S."/>
            <person name="Sasajima S."/>
            <person name="Aoto Y."/>
            <person name="Tuganbaev T."/>
            <person name="Yaginuma M."/>
            <person name="Ueda M."/>
            <person name="Okahashi N."/>
            <person name="Amafuji K."/>
            <person name="Kiridooshi Y."/>
            <person name="Sugita K."/>
            <person name="Strazar M."/>
            <person name="Skelly A."/>
            <person name="Suda W."/>
            <person name="Hattori M."/>
            <person name="Nakamoto N."/>
            <person name="Caballero S."/>
            <person name="Norman J."/>
            <person name="Olle B."/>
            <person name="Tanoue T."/>
            <person name="Arita M."/>
            <person name="Bucci V."/>
            <person name="Atarashi K."/>
            <person name="Xavier R."/>
            <person name="Honda K."/>
        </authorList>
    </citation>
    <scope>NUCLEOTIDE SEQUENCE [LARGE SCALE GENOMIC DNA]</scope>
    <source>
        <strain evidence="7">f13</strain>
    </source>
</reference>